<dbReference type="Proteomes" id="UP000221125">
    <property type="component" value="Segment"/>
</dbReference>
<sequence length="76" mass="7982">MSAPDIALQGLIGEDTEQVALAQVLGVGGDGRSVRVQRGTLTHEVRRLDSYKPSAGDRALLLRLSGGEWVLIGALA</sequence>
<dbReference type="EMBL" id="KX620750">
    <property type="protein sequence ID" value="AOT24371.1"/>
    <property type="molecule type" value="Genomic_DNA"/>
</dbReference>
<keyword evidence="2" id="KW-1185">Reference proteome</keyword>
<dbReference type="GeneID" id="40072423"/>
<organism evidence="1 2">
    <name type="scientific">Propionibacterium phage B22</name>
    <dbReference type="NCBI Taxonomy" id="1897532"/>
    <lineage>
        <taxon>Viruses</taxon>
        <taxon>Duplodnaviria</taxon>
        <taxon>Heunggongvirae</taxon>
        <taxon>Uroviricota</taxon>
        <taxon>Caudoviricetes</taxon>
        <taxon>Doucettevirus</taxon>
        <taxon>Doucettevirus B22</taxon>
    </lineage>
</organism>
<accession>A0A1D8ETJ3</accession>
<dbReference type="OrthoDB" id="21603at10239"/>
<name>A0A1D8ETJ3_9CAUD</name>
<dbReference type="KEGG" id="vg:40072423"/>
<protein>
    <submittedName>
        <fullName evidence="1">Uncharacterized protein</fullName>
    </submittedName>
</protein>
<gene>
    <name evidence="1" type="primary">19</name>
    <name evidence="1" type="ORF">B22_19</name>
</gene>
<evidence type="ECO:0000313" key="2">
    <source>
        <dbReference type="Proteomes" id="UP000221125"/>
    </source>
</evidence>
<dbReference type="RefSeq" id="YP_009596822.1">
    <property type="nucleotide sequence ID" value="NC_041891.1"/>
</dbReference>
<reference evidence="1 2" key="1">
    <citation type="submission" date="2016-07" db="EMBL/GenBank/DDBJ databases">
        <authorList>
            <person name="Modlin R.L."/>
            <person name="Cheng L.S."/>
            <person name="Marinelli L.J."/>
            <person name="Grosset N."/>
            <person name="Gautier M."/>
            <person name="Fitz-Gibbon S."/>
            <person name="Pellegrini M."/>
            <person name="Bowman C.A."/>
            <person name="Russell D.A."/>
            <person name="Jacobs-Sera D."/>
            <person name="Hatfull G.F."/>
        </authorList>
    </citation>
    <scope>NUCLEOTIDE SEQUENCE [LARGE SCALE GENOMIC DNA]</scope>
</reference>
<evidence type="ECO:0000313" key="1">
    <source>
        <dbReference type="EMBL" id="AOT24371.1"/>
    </source>
</evidence>
<proteinExistence type="predicted"/>